<keyword evidence="8" id="KW-1185">Reference proteome</keyword>
<dbReference type="SMART" id="SM00387">
    <property type="entry name" value="HATPase_c"/>
    <property type="match status" value="1"/>
</dbReference>
<evidence type="ECO:0000313" key="7">
    <source>
        <dbReference type="EMBL" id="WOB06383.1"/>
    </source>
</evidence>
<dbReference type="CDD" id="cd01007">
    <property type="entry name" value="PBP2_BvgS_HisK_like"/>
    <property type="match status" value="2"/>
</dbReference>
<dbReference type="CDD" id="cd00082">
    <property type="entry name" value="HisKA"/>
    <property type="match status" value="1"/>
</dbReference>
<evidence type="ECO:0000256" key="4">
    <source>
        <dbReference type="ARBA" id="ARBA00022679"/>
    </source>
</evidence>
<dbReference type="Gene3D" id="1.10.287.130">
    <property type="match status" value="1"/>
</dbReference>
<dbReference type="Gene3D" id="3.30.565.10">
    <property type="entry name" value="Histidine kinase-like ATPase, C-terminal domain"/>
    <property type="match status" value="1"/>
</dbReference>
<dbReference type="InterPro" id="IPR036097">
    <property type="entry name" value="HisK_dim/P_sf"/>
</dbReference>
<dbReference type="PROSITE" id="PS50109">
    <property type="entry name" value="HIS_KIN"/>
    <property type="match status" value="1"/>
</dbReference>
<reference evidence="7 8" key="1">
    <citation type="submission" date="2023-10" db="EMBL/GenBank/DDBJ databases">
        <title>Bacteria for the degradation of biodegradable plastic PBAT(Polybutylene adipate terephthalate).</title>
        <authorList>
            <person name="Weon H.-Y."/>
            <person name="Yeon J."/>
        </authorList>
    </citation>
    <scope>NUCLEOTIDE SEQUENCE [LARGE SCALE GENOMIC DNA]</scope>
    <source>
        <strain evidence="7 8">SBD 7-3</strain>
    </source>
</reference>
<keyword evidence="4" id="KW-0808">Transferase</keyword>
<evidence type="ECO:0000256" key="2">
    <source>
        <dbReference type="ARBA" id="ARBA00012438"/>
    </source>
</evidence>
<dbReference type="Proteomes" id="UP001303946">
    <property type="component" value="Chromosome"/>
</dbReference>
<sequence length="799" mass="86242">MKRIWRAWAGIAMLLLCIGAGAQVPMVQLSSAEQAWVRSHPVLRLGVAREYPPYYFAPPEPGQPHGFIIETIALWADRVGMRLEFRRFDSNEAAVRALQDGQVDMLPYAPPRPVEGPALYTLPVFAGNQVLVARRDLPDISANDNFGQYRVAVVEETPAAALMATRFPQAEVVRFASPEQALRAVASGSADLFVGYQQVVVYHVEKLLLANLVVRRNLGPGQVPIGPTVRRDAKELRAVLSHAVDSVTAVDRSLLAARWLPAGALTAVSGEAAQLTPAEQEWVSRHGNIRIGFDASFSPITSQGDLNEPQGMGIDYLRLVARKTGLAVQREVGSSFADVYARGVAGELDVIVGLVRTPLRRADYEFVGPFARVPTAIVMRDDDSSLITDTREFGVRKVALLKQHFLIPELRARHPGINLVELDRQDQVLSAVAEGAADVALGNVKVVNELLERRFGGKLRITGTVAGGDSELYFGVRHEQPELVQILRKGLDAVSESEATAIAQRWLVVTVQPGVPWAKVLAWGGPVLLALLVGMGLLWRSRRSMAEARAVEARGRRLAEDAVATRGRFLAYLSHELRGTLGAVASGAEMAKTQRDPAFQERLLDAMAESMRGLSQVLETTLAYEQTLAKPVQLHAEPLGLSVLWTRMTAPGELAARQKGLAFEARCEAGDQMVMVDAPRLQQVVTNLLQNAVKFTDKGAVSVVGRWVGGPDEEAPPLFEVAVTDSGPGMTSEELAEIFEPYAQGRAGVRHGQGVGLGLAISRQIVAAMGGTLQAHSESGKGSTFVLQVVLPPAAAASA</sequence>
<name>A0ABZ0CNF6_9BURK</name>
<evidence type="ECO:0000256" key="3">
    <source>
        <dbReference type="ARBA" id="ARBA00022553"/>
    </source>
</evidence>
<gene>
    <name evidence="7" type="ORF">RXV79_15790</name>
</gene>
<dbReference type="InterPro" id="IPR036890">
    <property type="entry name" value="HATPase_C_sf"/>
</dbReference>
<feature type="domain" description="Histidine kinase" evidence="6">
    <location>
        <begin position="572"/>
        <end position="793"/>
    </location>
</feature>
<comment type="catalytic activity">
    <reaction evidence="1">
        <text>ATP + protein L-histidine = ADP + protein N-phospho-L-histidine.</text>
        <dbReference type="EC" id="2.7.13.3"/>
    </reaction>
</comment>
<accession>A0ABZ0CNF6</accession>
<dbReference type="SUPFAM" id="SSF55874">
    <property type="entry name" value="ATPase domain of HSP90 chaperone/DNA topoisomerase II/histidine kinase"/>
    <property type="match status" value="1"/>
</dbReference>
<dbReference type="PANTHER" id="PTHR43047:SF72">
    <property type="entry name" value="OSMOSENSING HISTIDINE PROTEIN KINASE SLN1"/>
    <property type="match status" value="1"/>
</dbReference>
<proteinExistence type="predicted"/>
<dbReference type="RefSeq" id="WP_316698804.1">
    <property type="nucleotide sequence ID" value="NZ_CP136336.1"/>
</dbReference>
<evidence type="ECO:0000259" key="6">
    <source>
        <dbReference type="PROSITE" id="PS50109"/>
    </source>
</evidence>
<evidence type="ECO:0000256" key="1">
    <source>
        <dbReference type="ARBA" id="ARBA00000085"/>
    </source>
</evidence>
<dbReference type="Pfam" id="PF00512">
    <property type="entry name" value="HisKA"/>
    <property type="match status" value="1"/>
</dbReference>
<dbReference type="Pfam" id="PF02518">
    <property type="entry name" value="HATPase_c"/>
    <property type="match status" value="1"/>
</dbReference>
<dbReference type="PANTHER" id="PTHR43047">
    <property type="entry name" value="TWO-COMPONENT HISTIDINE PROTEIN KINASE"/>
    <property type="match status" value="1"/>
</dbReference>
<evidence type="ECO:0000256" key="5">
    <source>
        <dbReference type="ARBA" id="ARBA00022777"/>
    </source>
</evidence>
<dbReference type="InterPro" id="IPR003594">
    <property type="entry name" value="HATPase_dom"/>
</dbReference>
<dbReference type="EMBL" id="CP136336">
    <property type="protein sequence ID" value="WOB06383.1"/>
    <property type="molecule type" value="Genomic_DNA"/>
</dbReference>
<keyword evidence="3" id="KW-0597">Phosphoprotein</keyword>
<evidence type="ECO:0000313" key="8">
    <source>
        <dbReference type="Proteomes" id="UP001303946"/>
    </source>
</evidence>
<protein>
    <recommendedName>
        <fullName evidence="2">histidine kinase</fullName>
        <ecNumber evidence="2">2.7.13.3</ecNumber>
    </recommendedName>
</protein>
<dbReference type="SMART" id="SM00388">
    <property type="entry name" value="HisKA"/>
    <property type="match status" value="1"/>
</dbReference>
<dbReference type="SUPFAM" id="SSF53850">
    <property type="entry name" value="Periplasmic binding protein-like II"/>
    <property type="match status" value="2"/>
</dbReference>
<dbReference type="Pfam" id="PF00497">
    <property type="entry name" value="SBP_bac_3"/>
    <property type="match status" value="2"/>
</dbReference>
<dbReference type="EC" id="2.7.13.3" evidence="2"/>
<dbReference type="SMART" id="SM00062">
    <property type="entry name" value="PBPb"/>
    <property type="match status" value="2"/>
</dbReference>
<keyword evidence="5" id="KW-0418">Kinase</keyword>
<dbReference type="SUPFAM" id="SSF47384">
    <property type="entry name" value="Homodimeric domain of signal transducing histidine kinase"/>
    <property type="match status" value="1"/>
</dbReference>
<dbReference type="InterPro" id="IPR004358">
    <property type="entry name" value="Sig_transdc_His_kin-like_C"/>
</dbReference>
<dbReference type="InterPro" id="IPR001638">
    <property type="entry name" value="Solute-binding_3/MltF_N"/>
</dbReference>
<dbReference type="PRINTS" id="PR00344">
    <property type="entry name" value="BCTRLSENSOR"/>
</dbReference>
<organism evidence="7 8">
    <name type="scientific">Piscinibacter gummiphilus</name>
    <dbReference type="NCBI Taxonomy" id="946333"/>
    <lineage>
        <taxon>Bacteria</taxon>
        <taxon>Pseudomonadati</taxon>
        <taxon>Pseudomonadota</taxon>
        <taxon>Betaproteobacteria</taxon>
        <taxon>Burkholderiales</taxon>
        <taxon>Sphaerotilaceae</taxon>
        <taxon>Piscinibacter</taxon>
    </lineage>
</organism>
<dbReference type="Gene3D" id="3.40.190.10">
    <property type="entry name" value="Periplasmic binding protein-like II"/>
    <property type="match status" value="4"/>
</dbReference>
<dbReference type="InterPro" id="IPR005467">
    <property type="entry name" value="His_kinase_dom"/>
</dbReference>
<dbReference type="InterPro" id="IPR003661">
    <property type="entry name" value="HisK_dim/P_dom"/>
</dbReference>